<organism evidence="2 3">
    <name type="scientific">Saccharopolyspora thermophila</name>
    <dbReference type="NCBI Taxonomy" id="89367"/>
    <lineage>
        <taxon>Bacteria</taxon>
        <taxon>Bacillati</taxon>
        <taxon>Actinomycetota</taxon>
        <taxon>Actinomycetes</taxon>
        <taxon>Pseudonocardiales</taxon>
        <taxon>Pseudonocardiaceae</taxon>
        <taxon>Saccharopolyspora</taxon>
    </lineage>
</organism>
<dbReference type="EMBL" id="BAAAHC010000015">
    <property type="protein sequence ID" value="GAA0532467.1"/>
    <property type="molecule type" value="Genomic_DNA"/>
</dbReference>
<reference evidence="2 3" key="1">
    <citation type="journal article" date="2014" name="Int. J. Syst. Evol. Microbiol.">
        <title>Complete genome sequence of Corynebacterium casei LMG S-19264T (=DSM 44701T), isolated from a smear-ripened cheese.</title>
        <authorList>
            <consortium name="US DOE Joint Genome Institute (JGI-PGF)"/>
            <person name="Walter F."/>
            <person name="Albersmeier A."/>
            <person name="Kalinowski J."/>
            <person name="Ruckert C."/>
        </authorList>
    </citation>
    <scope>NUCLEOTIDE SEQUENCE [LARGE SCALE GENOMIC DNA]</scope>
    <source>
        <strain evidence="2 3">CGMCC 4.7206</strain>
    </source>
</reference>
<evidence type="ECO:0000313" key="4">
    <source>
        <dbReference type="Proteomes" id="UP001500220"/>
    </source>
</evidence>
<reference evidence="2" key="3">
    <citation type="submission" date="2020-09" db="EMBL/GenBank/DDBJ databases">
        <authorList>
            <person name="Sun Q."/>
            <person name="Zhou Y."/>
        </authorList>
    </citation>
    <scope>NUCLEOTIDE SEQUENCE</scope>
    <source>
        <strain evidence="2">CGMCC 4.7206</strain>
    </source>
</reference>
<protein>
    <submittedName>
        <fullName evidence="2">Uncharacterized protein</fullName>
    </submittedName>
</protein>
<reference evidence="1" key="4">
    <citation type="submission" date="2023-12" db="EMBL/GenBank/DDBJ databases">
        <authorList>
            <person name="Sun Q."/>
            <person name="Inoue M."/>
        </authorList>
    </citation>
    <scope>NUCLEOTIDE SEQUENCE</scope>
    <source>
        <strain evidence="1">JCM 10664</strain>
    </source>
</reference>
<accession>A0A917N9Z9</accession>
<sequence length="77" mass="8474">MPDTPRRYDVPYTKLESQVRISYGQGVRRAKGTDPALRIAKRLARNVFHVALDLIIIDELVDSPTGPAGLSQLPATS</sequence>
<keyword evidence="4" id="KW-1185">Reference proteome</keyword>
<evidence type="ECO:0000313" key="3">
    <source>
        <dbReference type="Proteomes" id="UP000597989"/>
    </source>
</evidence>
<evidence type="ECO:0000313" key="1">
    <source>
        <dbReference type="EMBL" id="GAA0532467.1"/>
    </source>
</evidence>
<dbReference type="Proteomes" id="UP000597989">
    <property type="component" value="Unassembled WGS sequence"/>
</dbReference>
<name>A0A917N9Z9_9PSEU</name>
<dbReference type="EMBL" id="BMMT01000004">
    <property type="protein sequence ID" value="GGI80388.1"/>
    <property type="molecule type" value="Genomic_DNA"/>
</dbReference>
<gene>
    <name evidence="1" type="ORF">GCM10009545_38690</name>
    <name evidence="2" type="ORF">GCM10011581_17070</name>
</gene>
<dbReference type="AlphaFoldDB" id="A0A917N9Z9"/>
<comment type="caution">
    <text evidence="2">The sequence shown here is derived from an EMBL/GenBank/DDBJ whole genome shotgun (WGS) entry which is preliminary data.</text>
</comment>
<evidence type="ECO:0000313" key="2">
    <source>
        <dbReference type="EMBL" id="GGI80388.1"/>
    </source>
</evidence>
<reference evidence="1 4" key="2">
    <citation type="journal article" date="2019" name="Int. J. Syst. Evol. Microbiol.">
        <title>The Global Catalogue of Microorganisms (GCM) 10K type strain sequencing project: providing services to taxonomists for standard genome sequencing and annotation.</title>
        <authorList>
            <consortium name="The Broad Institute Genomics Platform"/>
            <consortium name="The Broad Institute Genome Sequencing Center for Infectious Disease"/>
            <person name="Wu L."/>
            <person name="Ma J."/>
        </authorList>
    </citation>
    <scope>NUCLEOTIDE SEQUENCE [LARGE SCALE GENOMIC DNA]</scope>
    <source>
        <strain evidence="1 4">JCM 10664</strain>
    </source>
</reference>
<dbReference type="Proteomes" id="UP001500220">
    <property type="component" value="Unassembled WGS sequence"/>
</dbReference>
<proteinExistence type="predicted"/>